<dbReference type="Pfam" id="PF13921">
    <property type="entry name" value="Myb_DNA-bind_6"/>
    <property type="match status" value="1"/>
</dbReference>
<feature type="region of interest" description="Disordered" evidence="1">
    <location>
        <begin position="1"/>
        <end position="44"/>
    </location>
</feature>
<dbReference type="PROSITE" id="PS50090">
    <property type="entry name" value="MYB_LIKE"/>
    <property type="match status" value="1"/>
</dbReference>
<organism evidence="4 5">
    <name type="scientific">Talaromyces stipitatus (strain ATCC 10500 / CBS 375.48 / QM 6759 / NRRL 1006)</name>
    <name type="common">Penicillium stipitatum</name>
    <dbReference type="NCBI Taxonomy" id="441959"/>
    <lineage>
        <taxon>Eukaryota</taxon>
        <taxon>Fungi</taxon>
        <taxon>Dikarya</taxon>
        <taxon>Ascomycota</taxon>
        <taxon>Pezizomycotina</taxon>
        <taxon>Eurotiomycetes</taxon>
        <taxon>Eurotiomycetidae</taxon>
        <taxon>Eurotiales</taxon>
        <taxon>Trichocomaceae</taxon>
        <taxon>Talaromyces</taxon>
        <taxon>Talaromyces sect. Talaromyces</taxon>
    </lineage>
</organism>
<keyword evidence="5" id="KW-1185">Reference proteome</keyword>
<evidence type="ECO:0000313" key="4">
    <source>
        <dbReference type="EMBL" id="EED23201.1"/>
    </source>
</evidence>
<feature type="domain" description="Myb-like" evidence="2">
    <location>
        <begin position="419"/>
        <end position="469"/>
    </location>
</feature>
<feature type="compositionally biased region" description="Acidic residues" evidence="1">
    <location>
        <begin position="268"/>
        <end position="283"/>
    </location>
</feature>
<protein>
    <submittedName>
        <fullName evidence="4">Uncharacterized protein</fullName>
    </submittedName>
</protein>
<dbReference type="RefSeq" id="XP_002340588.1">
    <property type="nucleotide sequence ID" value="XM_002340547.1"/>
</dbReference>
<dbReference type="EMBL" id="EQ962652">
    <property type="protein sequence ID" value="EED23201.1"/>
    <property type="molecule type" value="Genomic_DNA"/>
</dbReference>
<dbReference type="Proteomes" id="UP000001745">
    <property type="component" value="Unassembled WGS sequence"/>
</dbReference>
<dbReference type="GeneID" id="8106625"/>
<evidence type="ECO:0000259" key="2">
    <source>
        <dbReference type="PROSITE" id="PS50090"/>
    </source>
</evidence>
<dbReference type="AlphaFoldDB" id="B8LXC0"/>
<feature type="compositionally biased region" description="Acidic residues" evidence="1">
    <location>
        <begin position="393"/>
        <end position="402"/>
    </location>
</feature>
<feature type="region of interest" description="Disordered" evidence="1">
    <location>
        <begin position="472"/>
        <end position="533"/>
    </location>
</feature>
<sequence>MAVEATAIVSAATENTGQQPQCRSGSKGLEDNLRKQPPANANGMLTYRGHCLGIRSDNQQHVSHNGEASPGISAGFLEHERSCSAYQETTERINGLESNTMHAALSSDSRSGTAIPADTAHLDDMDLLHASSAAPNLTMSPNITLITESVKNQGVLGEKRTPDPDSSPSDMILSESRETSLVVRNSEDNEDIPSSLGGEHSTTNTALGCSQDPSLSSRGEQNGDCLGENNTVTVVIPAARPPKPHAKRSAKRPYRRRPKRQTSRTAPFDEEDDSDDPDDDDYVEQTPQVDDRYRPTKKPRQLPVTNSDRSDVGAAVGFQLGGLSLPDLRTVQRGVLTCEFFPSQIMYSFSWAEDRGCSDDCPPNDDNTLSKGDGRSEMNGIQGWDLDTSSKDVEDEATENIDDNQPNSRLNSRKPGCGGKRRRKKAWTVEEDARLKLLKEKDNLSWSQILKHFPNRTEGALQFRYSKYIKNSTSRPSVTPSHDVTDRNITLPSSPHSSCQQHEDRPSQSATELTLRSRYGPARCRRTVERYSP</sequence>
<feature type="domain" description="HTH myb-type" evidence="3">
    <location>
        <begin position="419"/>
        <end position="473"/>
    </location>
</feature>
<evidence type="ECO:0000313" key="5">
    <source>
        <dbReference type="Proteomes" id="UP000001745"/>
    </source>
</evidence>
<accession>B8LXC0</accession>
<dbReference type="InterPro" id="IPR017930">
    <property type="entry name" value="Myb_dom"/>
</dbReference>
<feature type="region of interest" description="Disordered" evidence="1">
    <location>
        <begin position="154"/>
        <end position="309"/>
    </location>
</feature>
<dbReference type="CDD" id="cd00167">
    <property type="entry name" value="SANT"/>
    <property type="match status" value="1"/>
</dbReference>
<feature type="compositionally biased region" description="Basic residues" evidence="1">
    <location>
        <begin position="242"/>
        <end position="262"/>
    </location>
</feature>
<name>B8LXC0_TALSN</name>
<gene>
    <name evidence="4" type="ORF">TSTA_066480</name>
</gene>
<dbReference type="Gene3D" id="1.10.10.60">
    <property type="entry name" value="Homeodomain-like"/>
    <property type="match status" value="1"/>
</dbReference>
<dbReference type="VEuPathDB" id="FungiDB:TSTA_066480"/>
<dbReference type="PhylomeDB" id="B8LXC0"/>
<dbReference type="InterPro" id="IPR001005">
    <property type="entry name" value="SANT/Myb"/>
</dbReference>
<feature type="compositionally biased region" description="Polar residues" evidence="1">
    <location>
        <begin position="12"/>
        <end position="24"/>
    </location>
</feature>
<dbReference type="HOGENOM" id="CLU_032506_0_0_1"/>
<dbReference type="PROSITE" id="PS51294">
    <property type="entry name" value="HTH_MYB"/>
    <property type="match status" value="1"/>
</dbReference>
<reference evidence="5" key="1">
    <citation type="journal article" date="2015" name="Genome Announc.">
        <title>Genome sequence of the AIDS-associated pathogen Penicillium marneffei (ATCC18224) and its near taxonomic relative Talaromyces stipitatus (ATCC10500).</title>
        <authorList>
            <person name="Nierman W.C."/>
            <person name="Fedorova-Abrams N.D."/>
            <person name="Andrianopoulos A."/>
        </authorList>
    </citation>
    <scope>NUCLEOTIDE SEQUENCE [LARGE SCALE GENOMIC DNA]</scope>
    <source>
        <strain evidence="5">ATCC 10500 / CBS 375.48 / QM 6759 / NRRL 1006</strain>
    </source>
</reference>
<feature type="compositionally biased region" description="Polar residues" evidence="1">
    <location>
        <begin position="200"/>
        <end position="220"/>
    </location>
</feature>
<evidence type="ECO:0000256" key="1">
    <source>
        <dbReference type="SAM" id="MobiDB-lite"/>
    </source>
</evidence>
<dbReference type="InParanoid" id="B8LXC0"/>
<evidence type="ECO:0000259" key="3">
    <source>
        <dbReference type="PROSITE" id="PS51294"/>
    </source>
</evidence>
<dbReference type="OrthoDB" id="10481677at2759"/>
<dbReference type="InterPro" id="IPR009057">
    <property type="entry name" value="Homeodomain-like_sf"/>
</dbReference>
<feature type="region of interest" description="Disordered" evidence="1">
    <location>
        <begin position="362"/>
        <end position="425"/>
    </location>
</feature>
<proteinExistence type="predicted"/>
<dbReference type="SUPFAM" id="SSF46689">
    <property type="entry name" value="Homeodomain-like"/>
    <property type="match status" value="1"/>
</dbReference>
<feature type="compositionally biased region" description="Polar residues" evidence="1">
    <location>
        <begin position="472"/>
        <end position="500"/>
    </location>
</feature>
<dbReference type="SMART" id="SM00717">
    <property type="entry name" value="SANT"/>
    <property type="match status" value="1"/>
</dbReference>